<dbReference type="EMBL" id="CADCXU010005937">
    <property type="protein sequence ID" value="CAA9997790.1"/>
    <property type="molecule type" value="Genomic_DNA"/>
</dbReference>
<feature type="non-terminal residue" evidence="1">
    <location>
        <position position="56"/>
    </location>
</feature>
<keyword evidence="2" id="KW-1185">Reference proteome</keyword>
<name>A0A6H5G4W1_9HEMI</name>
<proteinExistence type="predicted"/>
<organism evidence="1 2">
    <name type="scientific">Nesidiocoris tenuis</name>
    <dbReference type="NCBI Taxonomy" id="355587"/>
    <lineage>
        <taxon>Eukaryota</taxon>
        <taxon>Metazoa</taxon>
        <taxon>Ecdysozoa</taxon>
        <taxon>Arthropoda</taxon>
        <taxon>Hexapoda</taxon>
        <taxon>Insecta</taxon>
        <taxon>Pterygota</taxon>
        <taxon>Neoptera</taxon>
        <taxon>Paraneoptera</taxon>
        <taxon>Hemiptera</taxon>
        <taxon>Heteroptera</taxon>
        <taxon>Panheteroptera</taxon>
        <taxon>Cimicomorpha</taxon>
        <taxon>Miridae</taxon>
        <taxon>Dicyphina</taxon>
        <taxon>Nesidiocoris</taxon>
    </lineage>
</organism>
<dbReference type="AlphaFoldDB" id="A0A6H5G4W1"/>
<accession>A0A6H5G4W1</accession>
<gene>
    <name evidence="1" type="ORF">NTEN_LOCUS4084</name>
</gene>
<protein>
    <submittedName>
        <fullName evidence="1">Uncharacterized protein</fullName>
    </submittedName>
</protein>
<dbReference type="Proteomes" id="UP000479000">
    <property type="component" value="Unassembled WGS sequence"/>
</dbReference>
<sequence>MPIHELDDRQIFNSIPQFESLNVKLQNNEVGNFVVYTATNSLAYDTRGRTRRSYAT</sequence>
<evidence type="ECO:0000313" key="1">
    <source>
        <dbReference type="EMBL" id="CAA9997790.1"/>
    </source>
</evidence>
<reference evidence="1 2" key="1">
    <citation type="submission" date="2020-02" db="EMBL/GenBank/DDBJ databases">
        <authorList>
            <person name="Ferguson B K."/>
        </authorList>
    </citation>
    <scope>NUCLEOTIDE SEQUENCE [LARGE SCALE GENOMIC DNA]</scope>
</reference>
<evidence type="ECO:0000313" key="2">
    <source>
        <dbReference type="Proteomes" id="UP000479000"/>
    </source>
</evidence>